<keyword evidence="2" id="KW-1185">Reference proteome</keyword>
<gene>
    <name evidence="1" type="ORF">CTRU02_211166</name>
</gene>
<accession>A0ACC3YT95</accession>
<proteinExistence type="predicted"/>
<protein>
    <submittedName>
        <fullName evidence="1">MEI5 protein</fullName>
    </submittedName>
</protein>
<dbReference type="EMBL" id="VUJX02000007">
    <property type="protein sequence ID" value="KAL0934367.1"/>
    <property type="molecule type" value="Genomic_DNA"/>
</dbReference>
<sequence length="505" mass="56377">MATTVASTFEVESFVSLITSFSADPSYTQLRALVSENAHLKNRNANLTTASEENVRTFAQLQQRIDEGAARTEEKTSELQNALKQAADLAKMLDEVGNEMNDLKSKVKDADEHAAKVMDDFKKKEAELGIATASLSKEKLAVADLESAQKKSSDELEKMRKELGQANTRLSQVDGFTVDMIPSSDEVDSEEWLGNIFESSYSLVQTYFGADLEAKILSDKSCWEAIRNHPSILRLIPLPASNTTTAKYMRIAASLAILARILADYIFRPTYLLYENELSNILSELVKLDQEKERHFRLLLLGTRPDKQRINVDKRVRDVAVEMMKHTGSLLASDQKHNFISDLEDLCQEICSRWTDIQKLEERIEPDFTFGFADELDDWNILQFPTEEELKPAPAQNGVLPVQNGESAQPQGEHHSPAMKKDTAVLWPAFLAFAEGSHELFREGLVLDEALADAARSEEASHTTHGPRRVARLQTRRNSIMRNGSEVGRARAFLSTGAGSPSEGD</sequence>
<organism evidence="1 2">
    <name type="scientific">Colletotrichum truncatum</name>
    <name type="common">Anthracnose fungus</name>
    <name type="synonym">Colletotrichum capsici</name>
    <dbReference type="NCBI Taxonomy" id="5467"/>
    <lineage>
        <taxon>Eukaryota</taxon>
        <taxon>Fungi</taxon>
        <taxon>Dikarya</taxon>
        <taxon>Ascomycota</taxon>
        <taxon>Pezizomycotina</taxon>
        <taxon>Sordariomycetes</taxon>
        <taxon>Hypocreomycetidae</taxon>
        <taxon>Glomerellales</taxon>
        <taxon>Glomerellaceae</taxon>
        <taxon>Colletotrichum</taxon>
        <taxon>Colletotrichum truncatum species complex</taxon>
    </lineage>
</organism>
<dbReference type="Proteomes" id="UP000805649">
    <property type="component" value="Unassembled WGS sequence"/>
</dbReference>
<reference evidence="1 2" key="1">
    <citation type="journal article" date="2020" name="Phytopathology">
        <title>Genome Sequence Resources of Colletotrichum truncatum, C. plurivorum, C. musicola, and C. sojae: Four Species Pathogenic to Soybean (Glycine max).</title>
        <authorList>
            <person name="Rogerio F."/>
            <person name="Boufleur T.R."/>
            <person name="Ciampi-Guillardi M."/>
            <person name="Sukno S.A."/>
            <person name="Thon M.R."/>
            <person name="Massola Junior N.S."/>
            <person name="Baroncelli R."/>
        </authorList>
    </citation>
    <scope>NUCLEOTIDE SEQUENCE [LARGE SCALE GENOMIC DNA]</scope>
    <source>
        <strain evidence="1 2">CMES1059</strain>
    </source>
</reference>
<evidence type="ECO:0000313" key="2">
    <source>
        <dbReference type="Proteomes" id="UP000805649"/>
    </source>
</evidence>
<comment type="caution">
    <text evidence="1">The sequence shown here is derived from an EMBL/GenBank/DDBJ whole genome shotgun (WGS) entry which is preliminary data.</text>
</comment>
<evidence type="ECO:0000313" key="1">
    <source>
        <dbReference type="EMBL" id="KAL0934367.1"/>
    </source>
</evidence>
<name>A0ACC3YT95_COLTU</name>